<dbReference type="Pfam" id="PF01498">
    <property type="entry name" value="HTH_Tnp_Tc3_2"/>
    <property type="match status" value="1"/>
</dbReference>
<comment type="caution">
    <text evidence="3">The sequence shown here is derived from an EMBL/GenBank/DDBJ whole genome shotgun (WGS) entry which is preliminary data.</text>
</comment>
<keyword evidence="1" id="KW-0812">Transmembrane</keyword>
<accession>A0A4Y2T5J3</accession>
<keyword evidence="1" id="KW-1133">Transmembrane helix</keyword>
<feature type="domain" description="Transposase Tc1-like" evidence="2">
    <location>
        <begin position="52"/>
        <end position="121"/>
    </location>
</feature>
<evidence type="ECO:0000313" key="4">
    <source>
        <dbReference type="Proteomes" id="UP000499080"/>
    </source>
</evidence>
<dbReference type="AlphaFoldDB" id="A0A4Y2T5J3"/>
<dbReference type="GO" id="GO:0006313">
    <property type="term" value="P:DNA transposition"/>
    <property type="evidence" value="ECO:0007669"/>
    <property type="project" value="InterPro"/>
</dbReference>
<proteinExistence type="predicted"/>
<dbReference type="GO" id="GO:0015074">
    <property type="term" value="P:DNA integration"/>
    <property type="evidence" value="ECO:0007669"/>
    <property type="project" value="InterPro"/>
</dbReference>
<dbReference type="Proteomes" id="UP000499080">
    <property type="component" value="Unassembled WGS sequence"/>
</dbReference>
<dbReference type="GO" id="GO:0003677">
    <property type="term" value="F:DNA binding"/>
    <property type="evidence" value="ECO:0007669"/>
    <property type="project" value="InterPro"/>
</dbReference>
<dbReference type="PANTHER" id="PTHR23022">
    <property type="entry name" value="TRANSPOSABLE ELEMENT-RELATED"/>
    <property type="match status" value="1"/>
</dbReference>
<gene>
    <name evidence="3" type="ORF">AVEN_74017_1</name>
</gene>
<reference evidence="3 4" key="1">
    <citation type="journal article" date="2019" name="Sci. Rep.">
        <title>Orb-weaving spider Araneus ventricosus genome elucidates the spidroin gene catalogue.</title>
        <authorList>
            <person name="Kono N."/>
            <person name="Nakamura H."/>
            <person name="Ohtoshi R."/>
            <person name="Moran D.A.P."/>
            <person name="Shinohara A."/>
            <person name="Yoshida Y."/>
            <person name="Fujiwara M."/>
            <person name="Mori M."/>
            <person name="Tomita M."/>
            <person name="Arakawa K."/>
        </authorList>
    </citation>
    <scope>NUCLEOTIDE SEQUENCE [LARGE SCALE GENOMIC DNA]</scope>
</reference>
<sequence length="272" mass="31004">MMKIGSSVDYVRSGCKRNVPVTKAVEHLYETTAKFSGCVLLASRPAYSYPPRLTRILKRDRRTVLPQIAEDFNDGASTSVSVRTVQRTVINMGSQSRRPTRVPLLTALHKAKLLSWARQHYHWTVDDWKHVTWSDESRFQLCRTDARVRVWRQHNQSIDPVCQQETIQSGGASVMVWDVCSWRDMGPLIRLETTLTGDRCMHPALSPTPGVLNLFSLAYPLISLFIFAYSLLSYPPPPPIIRLCKEVFINNVKGLGMLKSQITRINDICRTF</sequence>
<dbReference type="InterPro" id="IPR052338">
    <property type="entry name" value="Transposase_5"/>
</dbReference>
<evidence type="ECO:0000259" key="2">
    <source>
        <dbReference type="Pfam" id="PF01498"/>
    </source>
</evidence>
<dbReference type="InterPro" id="IPR002492">
    <property type="entry name" value="Transposase_Tc1-like"/>
</dbReference>
<dbReference type="Gene3D" id="3.30.420.10">
    <property type="entry name" value="Ribonuclease H-like superfamily/Ribonuclease H"/>
    <property type="match status" value="1"/>
</dbReference>
<dbReference type="InterPro" id="IPR036397">
    <property type="entry name" value="RNaseH_sf"/>
</dbReference>
<keyword evidence="4" id="KW-1185">Reference proteome</keyword>
<organism evidence="3 4">
    <name type="scientific">Araneus ventricosus</name>
    <name type="common">Orbweaver spider</name>
    <name type="synonym">Epeira ventricosa</name>
    <dbReference type="NCBI Taxonomy" id="182803"/>
    <lineage>
        <taxon>Eukaryota</taxon>
        <taxon>Metazoa</taxon>
        <taxon>Ecdysozoa</taxon>
        <taxon>Arthropoda</taxon>
        <taxon>Chelicerata</taxon>
        <taxon>Arachnida</taxon>
        <taxon>Araneae</taxon>
        <taxon>Araneomorphae</taxon>
        <taxon>Entelegynae</taxon>
        <taxon>Araneoidea</taxon>
        <taxon>Araneidae</taxon>
        <taxon>Araneus</taxon>
    </lineage>
</organism>
<dbReference type="EMBL" id="BGPR01026265">
    <property type="protein sequence ID" value="GBN95837.1"/>
    <property type="molecule type" value="Genomic_DNA"/>
</dbReference>
<keyword evidence="1" id="KW-0472">Membrane</keyword>
<evidence type="ECO:0000313" key="3">
    <source>
        <dbReference type="EMBL" id="GBN95837.1"/>
    </source>
</evidence>
<name>A0A4Y2T5J3_ARAVE</name>
<evidence type="ECO:0000256" key="1">
    <source>
        <dbReference type="SAM" id="Phobius"/>
    </source>
</evidence>
<protein>
    <recommendedName>
        <fullName evidence="2">Transposase Tc1-like domain-containing protein</fullName>
    </recommendedName>
</protein>
<dbReference type="PANTHER" id="PTHR23022:SF134">
    <property type="entry name" value="TRANSPOSABLE ELEMENT TC1 TRANSPOSASE"/>
    <property type="match status" value="1"/>
</dbReference>
<feature type="transmembrane region" description="Helical" evidence="1">
    <location>
        <begin position="210"/>
        <end position="232"/>
    </location>
</feature>